<dbReference type="Gene3D" id="1.20.120.530">
    <property type="entry name" value="GntR ligand-binding domain-like"/>
    <property type="match status" value="1"/>
</dbReference>
<proteinExistence type="predicted"/>
<evidence type="ECO:0000256" key="2">
    <source>
        <dbReference type="ARBA" id="ARBA00023125"/>
    </source>
</evidence>
<keyword evidence="2 5" id="KW-0238">DNA-binding</keyword>
<dbReference type="SUPFAM" id="SSF46785">
    <property type="entry name" value="Winged helix' DNA-binding domain"/>
    <property type="match status" value="1"/>
</dbReference>
<protein>
    <submittedName>
        <fullName evidence="5">DNA-binding GntR family transcriptional regulator</fullName>
    </submittedName>
</protein>
<evidence type="ECO:0000259" key="4">
    <source>
        <dbReference type="PROSITE" id="PS50949"/>
    </source>
</evidence>
<dbReference type="SUPFAM" id="SSF48008">
    <property type="entry name" value="GntR ligand-binding domain-like"/>
    <property type="match status" value="1"/>
</dbReference>
<dbReference type="Pfam" id="PF07729">
    <property type="entry name" value="FCD"/>
    <property type="match status" value="1"/>
</dbReference>
<comment type="caution">
    <text evidence="5">The sequence shown here is derived from an EMBL/GenBank/DDBJ whole genome shotgun (WGS) entry which is preliminary data.</text>
</comment>
<dbReference type="PANTHER" id="PTHR43537">
    <property type="entry name" value="TRANSCRIPTIONAL REGULATOR, GNTR FAMILY"/>
    <property type="match status" value="1"/>
</dbReference>
<dbReference type="Proteomes" id="UP001224359">
    <property type="component" value="Unassembled WGS sequence"/>
</dbReference>
<feature type="domain" description="HTH gntR-type" evidence="4">
    <location>
        <begin position="8"/>
        <end position="74"/>
    </location>
</feature>
<keyword evidence="6" id="KW-1185">Reference proteome</keyword>
<dbReference type="Pfam" id="PF00392">
    <property type="entry name" value="GntR"/>
    <property type="match status" value="1"/>
</dbReference>
<accession>A0ABT9VB21</accession>
<dbReference type="CDD" id="cd07377">
    <property type="entry name" value="WHTH_GntR"/>
    <property type="match status" value="1"/>
</dbReference>
<evidence type="ECO:0000313" key="6">
    <source>
        <dbReference type="Proteomes" id="UP001224359"/>
    </source>
</evidence>
<sequence>MAGIIKAESYHIQAYKYIQKSLLEKKYKPGEQITEVGLANELEISRGPIREAMRMLMQDGLFVQNGSRTFVFNPSYQDALDLYLCKERLEPLAAKLAAKNIDEDGKMELSNMLDKIENSVANEQPVEEITTYNTEFNDLILTFSKNDQLIHFMNLIRSKTIYMRNALLGEVNRRDVFLEEYRAITAAINQNDDCLAEQLMIKHVEVDLEMLKQYFENATEEE</sequence>
<dbReference type="SMART" id="SM00895">
    <property type="entry name" value="FCD"/>
    <property type="match status" value="1"/>
</dbReference>
<evidence type="ECO:0000256" key="3">
    <source>
        <dbReference type="ARBA" id="ARBA00023163"/>
    </source>
</evidence>
<dbReference type="Gene3D" id="1.10.10.10">
    <property type="entry name" value="Winged helix-like DNA-binding domain superfamily/Winged helix DNA-binding domain"/>
    <property type="match status" value="1"/>
</dbReference>
<dbReference type="InterPro" id="IPR008920">
    <property type="entry name" value="TF_FadR/GntR_C"/>
</dbReference>
<gene>
    <name evidence="5" type="ORF">J2S77_000107</name>
</gene>
<dbReference type="GO" id="GO:0003677">
    <property type="term" value="F:DNA binding"/>
    <property type="evidence" value="ECO:0007669"/>
    <property type="project" value="UniProtKB-KW"/>
</dbReference>
<evidence type="ECO:0000313" key="5">
    <source>
        <dbReference type="EMBL" id="MDQ0158157.1"/>
    </source>
</evidence>
<organism evidence="5 6">
    <name type="scientific">Alkalibacillus salilacus</name>
    <dbReference type="NCBI Taxonomy" id="284582"/>
    <lineage>
        <taxon>Bacteria</taxon>
        <taxon>Bacillati</taxon>
        <taxon>Bacillota</taxon>
        <taxon>Bacilli</taxon>
        <taxon>Bacillales</taxon>
        <taxon>Bacillaceae</taxon>
        <taxon>Alkalibacillus</taxon>
    </lineage>
</organism>
<dbReference type="InterPro" id="IPR011711">
    <property type="entry name" value="GntR_C"/>
</dbReference>
<dbReference type="InterPro" id="IPR036390">
    <property type="entry name" value="WH_DNA-bd_sf"/>
</dbReference>
<name>A0ABT9VB21_9BACI</name>
<dbReference type="InterPro" id="IPR000524">
    <property type="entry name" value="Tscrpt_reg_HTH_GntR"/>
</dbReference>
<dbReference type="EMBL" id="JAUSTQ010000001">
    <property type="protein sequence ID" value="MDQ0158157.1"/>
    <property type="molecule type" value="Genomic_DNA"/>
</dbReference>
<dbReference type="PANTHER" id="PTHR43537:SF24">
    <property type="entry name" value="GLUCONATE OPERON TRANSCRIPTIONAL REPRESSOR"/>
    <property type="match status" value="1"/>
</dbReference>
<keyword evidence="1" id="KW-0805">Transcription regulation</keyword>
<dbReference type="SMART" id="SM00345">
    <property type="entry name" value="HTH_GNTR"/>
    <property type="match status" value="1"/>
</dbReference>
<evidence type="ECO:0000256" key="1">
    <source>
        <dbReference type="ARBA" id="ARBA00023015"/>
    </source>
</evidence>
<reference evidence="5 6" key="1">
    <citation type="submission" date="2023-07" db="EMBL/GenBank/DDBJ databases">
        <title>Genomic Encyclopedia of Type Strains, Phase IV (KMG-IV): sequencing the most valuable type-strain genomes for metagenomic binning, comparative biology and taxonomic classification.</title>
        <authorList>
            <person name="Goeker M."/>
        </authorList>
    </citation>
    <scope>NUCLEOTIDE SEQUENCE [LARGE SCALE GENOMIC DNA]</scope>
    <source>
        <strain evidence="5 6">DSM 16460</strain>
    </source>
</reference>
<dbReference type="RefSeq" id="WP_306973648.1">
    <property type="nucleotide sequence ID" value="NZ_JAUSTQ010000001.1"/>
</dbReference>
<dbReference type="PROSITE" id="PS50949">
    <property type="entry name" value="HTH_GNTR"/>
    <property type="match status" value="1"/>
</dbReference>
<dbReference type="InterPro" id="IPR036388">
    <property type="entry name" value="WH-like_DNA-bd_sf"/>
</dbReference>
<keyword evidence="3" id="KW-0804">Transcription</keyword>